<feature type="region of interest" description="Disordered" evidence="11">
    <location>
        <begin position="1292"/>
        <end position="1328"/>
    </location>
</feature>
<name>A0A6A5HUR0_CAERE</name>
<feature type="domain" description="Fibronectin type-III" evidence="14">
    <location>
        <begin position="733"/>
        <end position="828"/>
    </location>
</feature>
<organism evidence="15 16">
    <name type="scientific">Caenorhabditis remanei</name>
    <name type="common">Caenorhabditis vulgaris</name>
    <dbReference type="NCBI Taxonomy" id="31234"/>
    <lineage>
        <taxon>Eukaryota</taxon>
        <taxon>Metazoa</taxon>
        <taxon>Ecdysozoa</taxon>
        <taxon>Nematoda</taxon>
        <taxon>Chromadorea</taxon>
        <taxon>Rhabditida</taxon>
        <taxon>Rhabditina</taxon>
        <taxon>Rhabditomorpha</taxon>
        <taxon>Rhabditoidea</taxon>
        <taxon>Rhabditidae</taxon>
        <taxon>Peloderinae</taxon>
        <taxon>Caenorhabditis</taxon>
    </lineage>
</organism>
<evidence type="ECO:0000259" key="13">
    <source>
        <dbReference type="PROSITE" id="PS50835"/>
    </source>
</evidence>
<feature type="domain" description="Ig-like" evidence="13">
    <location>
        <begin position="315"/>
        <end position="401"/>
    </location>
</feature>
<keyword evidence="5" id="KW-0732">Signal</keyword>
<dbReference type="InterPro" id="IPR003598">
    <property type="entry name" value="Ig_sub2"/>
</dbReference>
<feature type="compositionally biased region" description="Gly residues" evidence="11">
    <location>
        <begin position="1292"/>
        <end position="1301"/>
    </location>
</feature>
<protein>
    <submittedName>
        <fullName evidence="15">Uncharacterized protein</fullName>
    </submittedName>
</protein>
<dbReference type="EMBL" id="WUAV01000001">
    <property type="protein sequence ID" value="KAF1769492.1"/>
    <property type="molecule type" value="Genomic_DNA"/>
</dbReference>
<dbReference type="Gene3D" id="2.60.40.10">
    <property type="entry name" value="Immunoglobulins"/>
    <property type="match status" value="10"/>
</dbReference>
<feature type="domain" description="Fibronectin type-III" evidence="14">
    <location>
        <begin position="837"/>
        <end position="928"/>
    </location>
</feature>
<reference evidence="15 16" key="1">
    <citation type="submission" date="2019-12" db="EMBL/GenBank/DDBJ databases">
        <title>Chromosome-level assembly of the Caenorhabditis remanei genome.</title>
        <authorList>
            <person name="Teterina A.A."/>
            <person name="Willis J.H."/>
            <person name="Phillips P.C."/>
        </authorList>
    </citation>
    <scope>NUCLEOTIDE SEQUENCE [LARGE SCALE GENOMIC DNA]</scope>
    <source>
        <strain evidence="15 16">PX506</strain>
        <tissue evidence="15">Whole organism</tissue>
    </source>
</reference>
<evidence type="ECO:0000256" key="12">
    <source>
        <dbReference type="SAM" id="Phobius"/>
    </source>
</evidence>
<keyword evidence="8 12" id="KW-0472">Membrane</keyword>
<dbReference type="PROSITE" id="PS50835">
    <property type="entry name" value="IG_LIKE"/>
    <property type="match status" value="4"/>
</dbReference>
<evidence type="ECO:0000256" key="8">
    <source>
        <dbReference type="ARBA" id="ARBA00023136"/>
    </source>
</evidence>
<dbReference type="FunFam" id="2.60.40.10:FF:002529">
    <property type="entry name" value="Unc-40 protein"/>
    <property type="match status" value="1"/>
</dbReference>
<dbReference type="SMART" id="SM00060">
    <property type="entry name" value="FN3"/>
    <property type="match status" value="6"/>
</dbReference>
<dbReference type="FunFam" id="2.60.40.10:FF:000028">
    <property type="entry name" value="Neuronal cell adhesion molecule"/>
    <property type="match status" value="1"/>
</dbReference>
<evidence type="ECO:0000256" key="9">
    <source>
        <dbReference type="ARBA" id="ARBA00023157"/>
    </source>
</evidence>
<dbReference type="SUPFAM" id="SSF48726">
    <property type="entry name" value="Immunoglobulin"/>
    <property type="match status" value="4"/>
</dbReference>
<dbReference type="SUPFAM" id="SSF49265">
    <property type="entry name" value="Fibronectin type III"/>
    <property type="match status" value="3"/>
</dbReference>
<keyword evidence="7 12" id="KW-1133">Transmembrane helix</keyword>
<dbReference type="InterPro" id="IPR013783">
    <property type="entry name" value="Ig-like_fold"/>
</dbReference>
<dbReference type="PANTHER" id="PTHR13817">
    <property type="entry name" value="TITIN"/>
    <property type="match status" value="1"/>
</dbReference>
<feature type="domain" description="Fibronectin type-III" evidence="14">
    <location>
        <begin position="950"/>
        <end position="1043"/>
    </location>
</feature>
<dbReference type="InterPro" id="IPR003599">
    <property type="entry name" value="Ig_sub"/>
</dbReference>
<evidence type="ECO:0000256" key="11">
    <source>
        <dbReference type="SAM" id="MobiDB-lite"/>
    </source>
</evidence>
<feature type="compositionally biased region" description="Polar residues" evidence="11">
    <location>
        <begin position="1317"/>
        <end position="1328"/>
    </location>
</feature>
<accession>A0A6A5HUR0</accession>
<dbReference type="GO" id="GO:0005886">
    <property type="term" value="C:plasma membrane"/>
    <property type="evidence" value="ECO:0007669"/>
    <property type="project" value="UniProtKB-SubCell"/>
</dbReference>
<feature type="region of interest" description="Disordered" evidence="11">
    <location>
        <begin position="928"/>
        <end position="955"/>
    </location>
</feature>
<dbReference type="InterPro" id="IPR007110">
    <property type="entry name" value="Ig-like_dom"/>
</dbReference>
<evidence type="ECO:0000256" key="6">
    <source>
        <dbReference type="ARBA" id="ARBA00022737"/>
    </source>
</evidence>
<dbReference type="FunFam" id="2.60.40.10:FF:002548">
    <property type="entry name" value="Protein CBR-UNC-40"/>
    <property type="match status" value="1"/>
</dbReference>
<comment type="similarity">
    <text evidence="2">Belongs to the immunoglobulin superfamily. DCC family.</text>
</comment>
<dbReference type="CDD" id="cd00063">
    <property type="entry name" value="FN3"/>
    <property type="match status" value="6"/>
</dbReference>
<evidence type="ECO:0000256" key="3">
    <source>
        <dbReference type="ARBA" id="ARBA00022475"/>
    </source>
</evidence>
<keyword evidence="10" id="KW-0393">Immunoglobulin domain</keyword>
<feature type="region of interest" description="Disordered" evidence="11">
    <location>
        <begin position="1465"/>
        <end position="1486"/>
    </location>
</feature>
<dbReference type="InterPro" id="IPR036179">
    <property type="entry name" value="Ig-like_dom_sf"/>
</dbReference>
<dbReference type="InterPro" id="IPR003961">
    <property type="entry name" value="FN3_dom"/>
</dbReference>
<evidence type="ECO:0000256" key="2">
    <source>
        <dbReference type="ARBA" id="ARBA00009588"/>
    </source>
</evidence>
<feature type="domain" description="Ig-like" evidence="13">
    <location>
        <begin position="218"/>
        <end position="305"/>
    </location>
</feature>
<dbReference type="KEGG" id="crq:GCK72_001309"/>
<feature type="transmembrane region" description="Helical" evidence="12">
    <location>
        <begin position="1182"/>
        <end position="1206"/>
    </location>
</feature>
<feature type="domain" description="Ig-like" evidence="13">
    <location>
        <begin position="106"/>
        <end position="199"/>
    </location>
</feature>
<keyword evidence="6" id="KW-0677">Repeat</keyword>
<dbReference type="Pfam" id="PF07679">
    <property type="entry name" value="I-set"/>
    <property type="match status" value="2"/>
</dbReference>
<dbReference type="CTD" id="9810972"/>
<dbReference type="InterPro" id="IPR036116">
    <property type="entry name" value="FN3_sf"/>
</dbReference>
<dbReference type="PROSITE" id="PS50853">
    <property type="entry name" value="FN3"/>
    <property type="match status" value="6"/>
</dbReference>
<dbReference type="InterPro" id="IPR013098">
    <property type="entry name" value="Ig_I-set"/>
</dbReference>
<proteinExistence type="inferred from homology"/>
<keyword evidence="4 12" id="KW-0812">Transmembrane</keyword>
<feature type="domain" description="Fibronectin type-III" evidence="14">
    <location>
        <begin position="540"/>
        <end position="630"/>
    </location>
</feature>
<dbReference type="PANTHER" id="PTHR13817:SF173">
    <property type="entry name" value="FRAZZLED"/>
    <property type="match status" value="1"/>
</dbReference>
<evidence type="ECO:0000256" key="7">
    <source>
        <dbReference type="ARBA" id="ARBA00022989"/>
    </source>
</evidence>
<dbReference type="FunFam" id="2.60.40.10:FF:000759">
    <property type="entry name" value="Immunoglobulin superfamily DCC subclass member 4"/>
    <property type="match status" value="1"/>
</dbReference>
<keyword evidence="9" id="KW-1015">Disulfide bond</keyword>
<dbReference type="PRINTS" id="PR00014">
    <property type="entry name" value="FNTYPEIII"/>
</dbReference>
<feature type="domain" description="Ig-like" evidence="13">
    <location>
        <begin position="406"/>
        <end position="491"/>
    </location>
</feature>
<dbReference type="SMART" id="SM00409">
    <property type="entry name" value="IG"/>
    <property type="match status" value="4"/>
</dbReference>
<feature type="region of interest" description="Disordered" evidence="11">
    <location>
        <begin position="1211"/>
        <end position="1232"/>
    </location>
</feature>
<dbReference type="CDD" id="cd00096">
    <property type="entry name" value="Ig"/>
    <property type="match status" value="1"/>
</dbReference>
<evidence type="ECO:0000256" key="1">
    <source>
        <dbReference type="ARBA" id="ARBA00004251"/>
    </source>
</evidence>
<feature type="compositionally biased region" description="Polar residues" evidence="11">
    <location>
        <begin position="1211"/>
        <end position="1227"/>
    </location>
</feature>
<keyword evidence="3" id="KW-1003">Cell membrane</keyword>
<evidence type="ECO:0000313" key="15">
    <source>
        <dbReference type="EMBL" id="KAF1769492.1"/>
    </source>
</evidence>
<evidence type="ECO:0000259" key="14">
    <source>
        <dbReference type="PROSITE" id="PS50853"/>
    </source>
</evidence>
<feature type="domain" description="Fibronectin type-III" evidence="14">
    <location>
        <begin position="1046"/>
        <end position="1145"/>
    </location>
</feature>
<dbReference type="Pfam" id="PF13927">
    <property type="entry name" value="Ig_3"/>
    <property type="match status" value="1"/>
</dbReference>
<feature type="region of interest" description="Disordered" evidence="11">
    <location>
        <begin position="710"/>
        <end position="756"/>
    </location>
</feature>
<comment type="subcellular location">
    <subcellularLocation>
        <location evidence="1">Cell membrane</location>
        <topology evidence="1">Single-pass type I membrane protein</topology>
    </subcellularLocation>
</comment>
<dbReference type="GeneID" id="9810972"/>
<evidence type="ECO:0000256" key="5">
    <source>
        <dbReference type="ARBA" id="ARBA00022729"/>
    </source>
</evidence>
<evidence type="ECO:0000256" key="4">
    <source>
        <dbReference type="ARBA" id="ARBA00022692"/>
    </source>
</evidence>
<sequence>MGSNNGGEGQPANFVWYPRKLHLKLFYIQLSKINDLPKASEEFLSTSIISLSNAAGAAVDGDREDPPSLKLVVFEDGYILLIIAVYLSSTNANTRKHHRRSTENDPRSIGFQFEIEPQLNVAVAESSSHLLECSYVLAHERFVQTVKVEWKRDGFVLNERSSSRIKVMSNGSLWIESMSSAEEGTYQCAVHVSTKNELTIDTWTFLSRKATLRLADLAKFDLQPVDRTIAKGQPTAFHCLINSKPTPLAVWLHNDQPITNGGEYHILPVSNTLEISSTQSRHEGTYRCTVEGAGKRRSSQTARLTVTTGDTSNELSFITTPRLQVVENGDEFLLECLVASRIRPQVRWLKDSRQIIVDGVRIRRVGVSSIVVSRASIEDTGLYTCRASNNDDSIDRAVSVEVRAPPRITTKPVTKVAVETADVELECGTASARPEARVNWYKNGEAIIGSEYFVIEPNRLRILGVVRADQAIYQCIAENDVGSEQASAQLLVDAPGPTYLASRGHHTARLNSNETGKGQVLSDDSSSVAASSGVPMTASAPLGLRSTSSGSRFINVEWDPPVQRNGNIMRYHVFYKDNLIDRERMINSSSTSATLTSLQPSTMYLIRVTAENEAGMGKFSDSLKVTTNKEQAVPGKVTSLTATATGPETIDIRWSPPSGGQPALRYKIYYSHDPLEKNEKETLITTSTTHYTLHGMDKYTGYQIRIEAEGSNGSGLSSDTVRVRTQSDEPSAPPVNIQAEADSSTSVRVSWDEPEEESVNGEITGYRLKYKTKARGAKGNTLVIDATAREYTMGNLDSNTQYLIRMAVVNHNGTGPFSDWVAVDTPGQDKEERTLGAPREIRPHAGIDYILVSWLPPADEQNLVRGYQIGWGLSVPDTETIRVTASTTQYKISRLNSERDYVISLRAFNNLGSGFPIYETVRTLSRETPHFSEDSDSDDSDGALGSSESTPVGLRTEAVSGTSIRVMWTESDESAFNTQYTVRYSTAVDGNQHRYVNSTETWATVEGLRPATEYEFAVRAVASNGQLSTWSMATRNRTWSAPPSSAPRDLTVLPAESGDPHSASLHWQPPKYSNGEIEEYLVFYTDRESLADKDWTINYVAGDKLSHQVSNLLPKANYFFKIQARNEKGHGPFSSIVGYTPSGGAILSGRDRNSPRGHGSAAAGDSISLVEQLQSIFTSNPLYLMLLIAFALILILTLILIIMCCLKRSNSGGRKNGYQSAKKTSANGGVGGIGGPPNDLWINGTGSHMRAGASDYMVDGLATAHLTAADIESPTPRYHHLQADSVYGSIHGSGVGVGAGSGESHPTTRPPRAPKRNSGSRSTPMAQSMCSAIGTTEDEDEEPVESLVATRVRIERPAVRAKAVVAGTVKGQGTLTRSYHQSSQSLEGRQRTPQVVYTGTGRHQPIHKIDFDNSLYGSSSAIGSASTPPLPPMQAPPSGPPTVIDGYRTLRGTPPNSANALRSFTQLSGATPPPPHSAPSSSSRPTIIAAGGRQVPVGRAAAQPRVNVANIYSQLASCSASSDAGESDKTGVECMEMRETTPIKTIPPGDKTANNMLPSHSTEDLNAHLENLDTMLDDLQKLQSNFNK</sequence>
<feature type="domain" description="Fibronectin type-III" evidence="14">
    <location>
        <begin position="633"/>
        <end position="728"/>
    </location>
</feature>
<dbReference type="InterPro" id="IPR050964">
    <property type="entry name" value="Striated_Muscle_Regulatory"/>
</dbReference>
<comment type="caution">
    <text evidence="15">The sequence shown here is derived from an EMBL/GenBank/DDBJ whole genome shotgun (WGS) entry which is preliminary data.</text>
</comment>
<dbReference type="Pfam" id="PF00041">
    <property type="entry name" value="fn3"/>
    <property type="match status" value="6"/>
</dbReference>
<dbReference type="Proteomes" id="UP000483820">
    <property type="component" value="Chromosome I"/>
</dbReference>
<evidence type="ECO:0000313" key="16">
    <source>
        <dbReference type="Proteomes" id="UP000483820"/>
    </source>
</evidence>
<dbReference type="SMART" id="SM00408">
    <property type="entry name" value="IGc2"/>
    <property type="match status" value="3"/>
</dbReference>
<dbReference type="FunFam" id="2.60.40.10:FF:002504">
    <property type="entry name" value="Unc-40 protein"/>
    <property type="match status" value="1"/>
</dbReference>
<dbReference type="RefSeq" id="XP_053591555.1">
    <property type="nucleotide sequence ID" value="XM_053722910.1"/>
</dbReference>
<gene>
    <name evidence="15" type="ORF">GCK72_001309</name>
</gene>
<evidence type="ECO:0000256" key="10">
    <source>
        <dbReference type="ARBA" id="ARBA00023319"/>
    </source>
</evidence>